<keyword evidence="3" id="KW-1185">Reference proteome</keyword>
<name>A6NQI8_9FIRM</name>
<accession>A6NQI8</accession>
<reference evidence="2 3" key="1">
    <citation type="submission" date="2007-04" db="EMBL/GenBank/DDBJ databases">
        <authorList>
            <person name="Fulton L."/>
            <person name="Clifton S."/>
            <person name="Fulton B."/>
            <person name="Xu J."/>
            <person name="Minx P."/>
            <person name="Pepin K.H."/>
            <person name="Johnson M."/>
            <person name="Thiruvilangam P."/>
            <person name="Bhonagiri V."/>
            <person name="Nash W.E."/>
            <person name="Mardis E.R."/>
            <person name="Wilson R.K."/>
        </authorList>
    </citation>
    <scope>NUCLEOTIDE SEQUENCE [LARGE SCALE GENOMIC DNA]</scope>
    <source>
        <strain evidence="2 3">ATCC 29799</strain>
    </source>
</reference>
<feature type="transmembrane region" description="Helical" evidence="1">
    <location>
        <begin position="20"/>
        <end position="39"/>
    </location>
</feature>
<keyword evidence="1" id="KW-1133">Transmembrane helix</keyword>
<evidence type="ECO:0000313" key="3">
    <source>
        <dbReference type="Proteomes" id="UP000003639"/>
    </source>
</evidence>
<sequence length="162" mass="17540">MKEDSMEKEVRRGVRFNKVALAVLAVLAVVGVWGLLSWFSRPLDNSITPDGLAENLTDGALGKTGGVYYVLDSGSGLVDALDLQAWTITQEEAEGEPLVVFRLWEDCELALYEGGLAYAWNGYASSDTTGAVWYTIPEDTAQTVASLLETDGQIETSPGVRF</sequence>
<protein>
    <submittedName>
        <fullName evidence="2">Uncharacterized protein</fullName>
    </submittedName>
</protein>
<comment type="caution">
    <text evidence="2">The sequence shown here is derived from an EMBL/GenBank/DDBJ whole genome shotgun (WGS) entry which is preliminary data.</text>
</comment>
<gene>
    <name evidence="2" type="ORF">BACCAP_00458</name>
</gene>
<evidence type="ECO:0000256" key="1">
    <source>
        <dbReference type="SAM" id="Phobius"/>
    </source>
</evidence>
<dbReference type="AlphaFoldDB" id="A6NQI8"/>
<dbReference type="STRING" id="411467.BACCAP_00458"/>
<dbReference type="Proteomes" id="UP000003639">
    <property type="component" value="Unassembled WGS sequence"/>
</dbReference>
<evidence type="ECO:0000313" key="2">
    <source>
        <dbReference type="EMBL" id="EDN01793.1"/>
    </source>
</evidence>
<reference evidence="2 3" key="2">
    <citation type="submission" date="2007-06" db="EMBL/GenBank/DDBJ databases">
        <title>Draft genome sequence of Pseudoflavonifractor capillosus ATCC 29799.</title>
        <authorList>
            <person name="Sudarsanam P."/>
            <person name="Ley R."/>
            <person name="Guruge J."/>
            <person name="Turnbaugh P.J."/>
            <person name="Mahowald M."/>
            <person name="Liep D."/>
            <person name="Gordon J."/>
        </authorList>
    </citation>
    <scope>NUCLEOTIDE SEQUENCE [LARGE SCALE GENOMIC DNA]</scope>
    <source>
        <strain evidence="2 3">ATCC 29799</strain>
    </source>
</reference>
<proteinExistence type="predicted"/>
<organism evidence="2 3">
    <name type="scientific">Pseudoflavonifractor capillosus ATCC 29799</name>
    <dbReference type="NCBI Taxonomy" id="411467"/>
    <lineage>
        <taxon>Bacteria</taxon>
        <taxon>Bacillati</taxon>
        <taxon>Bacillota</taxon>
        <taxon>Clostridia</taxon>
        <taxon>Eubacteriales</taxon>
        <taxon>Oscillospiraceae</taxon>
        <taxon>Pseudoflavonifractor</taxon>
    </lineage>
</organism>
<keyword evidence="1" id="KW-0472">Membrane</keyword>
<keyword evidence="1" id="KW-0812">Transmembrane</keyword>
<dbReference type="EMBL" id="AAXG02000004">
    <property type="protein sequence ID" value="EDN01793.1"/>
    <property type="molecule type" value="Genomic_DNA"/>
</dbReference>